<evidence type="ECO:0000313" key="3">
    <source>
        <dbReference type="Proteomes" id="UP000663873"/>
    </source>
</evidence>
<dbReference type="EMBL" id="CAJOBP010097245">
    <property type="protein sequence ID" value="CAF4965824.1"/>
    <property type="molecule type" value="Genomic_DNA"/>
</dbReference>
<sequence>SQDFHHSSTNPFVESPHLFPNNLQSQLNMLYALTQQQLSASSSPDSKIKRVKYVNY</sequence>
<proteinExistence type="predicted"/>
<gene>
    <name evidence="1" type="ORF">UJA718_LOCUS45758</name>
    <name evidence="2" type="ORF">UJA718_LOCUS48488</name>
</gene>
<keyword evidence="3" id="KW-1185">Reference proteome</keyword>
<evidence type="ECO:0000313" key="1">
    <source>
        <dbReference type="EMBL" id="CAF4906202.1"/>
    </source>
</evidence>
<dbReference type="Proteomes" id="UP000663873">
    <property type="component" value="Unassembled WGS sequence"/>
</dbReference>
<dbReference type="AlphaFoldDB" id="A0A821YMD7"/>
<organism evidence="2 3">
    <name type="scientific">Rotaria socialis</name>
    <dbReference type="NCBI Taxonomy" id="392032"/>
    <lineage>
        <taxon>Eukaryota</taxon>
        <taxon>Metazoa</taxon>
        <taxon>Spiralia</taxon>
        <taxon>Gnathifera</taxon>
        <taxon>Rotifera</taxon>
        <taxon>Eurotatoria</taxon>
        <taxon>Bdelloidea</taxon>
        <taxon>Philodinida</taxon>
        <taxon>Philodinidae</taxon>
        <taxon>Rotaria</taxon>
    </lineage>
</organism>
<feature type="non-terminal residue" evidence="2">
    <location>
        <position position="1"/>
    </location>
</feature>
<dbReference type="EMBL" id="CAJOBP010078323">
    <property type="protein sequence ID" value="CAF4906202.1"/>
    <property type="molecule type" value="Genomic_DNA"/>
</dbReference>
<protein>
    <submittedName>
        <fullName evidence="2">Uncharacterized protein</fullName>
    </submittedName>
</protein>
<name>A0A821YMD7_9BILA</name>
<comment type="caution">
    <text evidence="2">The sequence shown here is derived from an EMBL/GenBank/DDBJ whole genome shotgun (WGS) entry which is preliminary data.</text>
</comment>
<accession>A0A821YMD7</accession>
<reference evidence="2" key="1">
    <citation type="submission" date="2021-02" db="EMBL/GenBank/DDBJ databases">
        <authorList>
            <person name="Nowell W R."/>
        </authorList>
    </citation>
    <scope>NUCLEOTIDE SEQUENCE</scope>
</reference>
<evidence type="ECO:0000313" key="2">
    <source>
        <dbReference type="EMBL" id="CAF4965824.1"/>
    </source>
</evidence>